<gene>
    <name evidence="1" type="ORF">SAMN05660477_00271</name>
</gene>
<dbReference type="AlphaFoldDB" id="A0A1T5CRU2"/>
<accession>A0A1T5CRU2</accession>
<dbReference type="PANTHER" id="PTHR39186">
    <property type="entry name" value="DUF2071 FAMILY PROTEIN"/>
    <property type="match status" value="1"/>
</dbReference>
<reference evidence="1 2" key="1">
    <citation type="submission" date="2017-02" db="EMBL/GenBank/DDBJ databases">
        <authorList>
            <person name="Peterson S.W."/>
        </authorList>
    </citation>
    <scope>NUCLEOTIDE SEQUENCE [LARGE SCALE GENOMIC DNA]</scope>
    <source>
        <strain evidence="1 2">DSM 22323</strain>
    </source>
</reference>
<keyword evidence="2" id="KW-1185">Reference proteome</keyword>
<dbReference type="Proteomes" id="UP000191112">
    <property type="component" value="Unassembled WGS sequence"/>
</dbReference>
<evidence type="ECO:0008006" key="3">
    <source>
        <dbReference type="Google" id="ProtNLM"/>
    </source>
</evidence>
<dbReference type="PANTHER" id="PTHR39186:SF1">
    <property type="entry name" value="DUF2071 DOMAIN-CONTAINING PROTEIN"/>
    <property type="match status" value="1"/>
</dbReference>
<proteinExistence type="predicted"/>
<protein>
    <recommendedName>
        <fullName evidence="3">DUF2071 domain-containing protein</fullName>
    </recommendedName>
</protein>
<sequence length="240" mass="28568">MSNIKSLLSDIQHRPYPLPQGEFQYYQEWNRAVFLHWKVDYESLRKLVPEVFNLDQIDGDYYISIVAFTMEKIRPRLLPSLSFLSNFDEVNTRTYIENDGKKGVFFINIEGQKLLSCLVAKELSGLPYQKANMRRSYGQYDSQLDSKNLKLHIDYEIGNPLKQKTNLDLWLTERYCLYLQHKGQNIRYDIHHKEWEINDVKIENLETKYKFGTIDFTNRQPDLTHYSKGVEVISWKKVIL</sequence>
<evidence type="ECO:0000313" key="2">
    <source>
        <dbReference type="Proteomes" id="UP000191112"/>
    </source>
</evidence>
<evidence type="ECO:0000313" key="1">
    <source>
        <dbReference type="EMBL" id="SKB62053.1"/>
    </source>
</evidence>
<organism evidence="1 2">
    <name type="scientific">Soonwooa buanensis</name>
    <dbReference type="NCBI Taxonomy" id="619805"/>
    <lineage>
        <taxon>Bacteria</taxon>
        <taxon>Pseudomonadati</taxon>
        <taxon>Bacteroidota</taxon>
        <taxon>Flavobacteriia</taxon>
        <taxon>Flavobacteriales</taxon>
        <taxon>Weeksellaceae</taxon>
        <taxon>Chryseobacterium group</taxon>
        <taxon>Soonwooa</taxon>
    </lineage>
</organism>
<name>A0A1T5CRU2_9FLAO</name>
<dbReference type="InterPro" id="IPR023375">
    <property type="entry name" value="ADC_dom_sf"/>
</dbReference>
<dbReference type="EMBL" id="FUYZ01000001">
    <property type="protein sequence ID" value="SKB62053.1"/>
    <property type="molecule type" value="Genomic_DNA"/>
</dbReference>
<dbReference type="STRING" id="619805.SAMN05660477_00271"/>
<dbReference type="SUPFAM" id="SSF160104">
    <property type="entry name" value="Acetoacetate decarboxylase-like"/>
    <property type="match status" value="1"/>
</dbReference>
<dbReference type="InterPro" id="IPR018644">
    <property type="entry name" value="DUF2071"/>
</dbReference>
<dbReference type="Pfam" id="PF09844">
    <property type="entry name" value="DUF2071"/>
    <property type="match status" value="1"/>
</dbReference>
<dbReference type="RefSeq" id="WP_079665574.1">
    <property type="nucleotide sequence ID" value="NZ_FUYZ01000001.1"/>
</dbReference>